<dbReference type="Pfam" id="PF02837">
    <property type="entry name" value="Glyco_hydro_2_N"/>
    <property type="match status" value="1"/>
</dbReference>
<keyword evidence="2" id="KW-0378">Hydrolase</keyword>
<keyword evidence="3" id="KW-0326">Glycosidase</keyword>
<organism evidence="7 8">
    <name type="scientific">Paenibacillus mucilaginosus (strain KNP414)</name>
    <dbReference type="NCBI Taxonomy" id="1036673"/>
    <lineage>
        <taxon>Bacteria</taxon>
        <taxon>Bacillati</taxon>
        <taxon>Bacillota</taxon>
        <taxon>Bacilli</taxon>
        <taxon>Bacillales</taxon>
        <taxon>Paenibacillaceae</taxon>
        <taxon>Paenibacillus</taxon>
    </lineage>
</organism>
<dbReference type="SUPFAM" id="SSF51445">
    <property type="entry name" value="(Trans)glycosidases"/>
    <property type="match status" value="1"/>
</dbReference>
<dbReference type="RefSeq" id="WP_013915442.1">
    <property type="nucleotide sequence ID" value="NC_015690.1"/>
</dbReference>
<dbReference type="InterPro" id="IPR013783">
    <property type="entry name" value="Ig-like_fold"/>
</dbReference>
<dbReference type="Gene3D" id="3.20.20.80">
    <property type="entry name" value="Glycosidases"/>
    <property type="match status" value="1"/>
</dbReference>
<dbReference type="Gene3D" id="2.60.120.260">
    <property type="entry name" value="Galactose-binding domain-like"/>
    <property type="match status" value="1"/>
</dbReference>
<dbReference type="Gene3D" id="2.60.40.10">
    <property type="entry name" value="Immunoglobulins"/>
    <property type="match status" value="2"/>
</dbReference>
<comment type="similarity">
    <text evidence="1">Belongs to the glycosyl hydrolase 2 family.</text>
</comment>
<evidence type="ECO:0000259" key="6">
    <source>
        <dbReference type="Pfam" id="PF02837"/>
    </source>
</evidence>
<dbReference type="KEGG" id="pms:KNP414_01718"/>
<dbReference type="SUPFAM" id="SSF49303">
    <property type="entry name" value="beta-Galactosidase/glucuronidase domain"/>
    <property type="match status" value="1"/>
</dbReference>
<dbReference type="PRINTS" id="PR00132">
    <property type="entry name" value="GLHYDRLASE2"/>
</dbReference>
<dbReference type="Proteomes" id="UP000006620">
    <property type="component" value="Chromosome"/>
</dbReference>
<dbReference type="Pfam" id="PF02836">
    <property type="entry name" value="Glyco_hydro_2_C"/>
    <property type="match status" value="1"/>
</dbReference>
<feature type="domain" description="Glycosyl hydrolases family 2 sugar binding" evidence="6">
    <location>
        <begin position="48"/>
        <end position="148"/>
    </location>
</feature>
<feature type="domain" description="Glycoside hydrolase family 2 immunoglobulin-like beta-sandwich" evidence="4">
    <location>
        <begin position="179"/>
        <end position="266"/>
    </location>
</feature>
<dbReference type="InterPro" id="IPR051913">
    <property type="entry name" value="GH2_Domain-Containing"/>
</dbReference>
<dbReference type="PANTHER" id="PTHR42732">
    <property type="entry name" value="BETA-GALACTOSIDASE"/>
    <property type="match status" value="1"/>
</dbReference>
<gene>
    <name evidence="7" type="ordered locus">KNP414_01718</name>
</gene>
<proteinExistence type="inferred from homology"/>
<dbReference type="SUPFAM" id="SSF49785">
    <property type="entry name" value="Galactose-binding domain-like"/>
    <property type="match status" value="1"/>
</dbReference>
<dbReference type="InterPro" id="IPR006103">
    <property type="entry name" value="Glyco_hydro_2_cat"/>
</dbReference>
<evidence type="ECO:0000259" key="4">
    <source>
        <dbReference type="Pfam" id="PF00703"/>
    </source>
</evidence>
<dbReference type="GO" id="GO:0005975">
    <property type="term" value="P:carbohydrate metabolic process"/>
    <property type="evidence" value="ECO:0007669"/>
    <property type="project" value="InterPro"/>
</dbReference>
<dbReference type="PATRIC" id="fig|1036673.3.peg.1525"/>
<dbReference type="InterPro" id="IPR006104">
    <property type="entry name" value="Glyco_hydro_2_N"/>
</dbReference>
<evidence type="ECO:0000313" key="8">
    <source>
        <dbReference type="Proteomes" id="UP000006620"/>
    </source>
</evidence>
<dbReference type="Pfam" id="PF00703">
    <property type="entry name" value="Glyco_hydro_2"/>
    <property type="match status" value="1"/>
</dbReference>
<protein>
    <submittedName>
        <fullName evidence="7">Beta-galactosidase</fullName>
    </submittedName>
</protein>
<accession>F8FQ60</accession>
<dbReference type="HOGENOM" id="CLU_006501_5_0_9"/>
<dbReference type="AlphaFoldDB" id="F8FQ60"/>
<evidence type="ECO:0000313" key="7">
    <source>
        <dbReference type="EMBL" id="AEI40280.1"/>
    </source>
</evidence>
<evidence type="ECO:0000256" key="3">
    <source>
        <dbReference type="ARBA" id="ARBA00023295"/>
    </source>
</evidence>
<evidence type="ECO:0000256" key="2">
    <source>
        <dbReference type="ARBA" id="ARBA00022801"/>
    </source>
</evidence>
<dbReference type="InterPro" id="IPR036156">
    <property type="entry name" value="Beta-gal/glucu_dom_sf"/>
</dbReference>
<feature type="domain" description="Glycoside hydrolase family 2 catalytic" evidence="5">
    <location>
        <begin position="273"/>
        <end position="564"/>
    </location>
</feature>
<dbReference type="InterPro" id="IPR006102">
    <property type="entry name" value="Ig-like_GH2"/>
</dbReference>
<evidence type="ECO:0000259" key="5">
    <source>
        <dbReference type="Pfam" id="PF02836"/>
    </source>
</evidence>
<reference evidence="7 8" key="2">
    <citation type="journal article" date="2013" name="Genome Announc.">
        <title>Genome Sequence of Growth-Improving Paenibacillus mucilaginosus Strain KNP414.</title>
        <authorList>
            <person name="Lu J.J."/>
            <person name="Wang J.F."/>
            <person name="Hu X.F."/>
        </authorList>
    </citation>
    <scope>NUCLEOTIDE SEQUENCE [LARGE SCALE GENOMIC DNA]</scope>
    <source>
        <strain evidence="7 8">KNP414</strain>
    </source>
</reference>
<sequence>MIREIPYNENWMFTKNNEPAYAHERMKEGQFVSLPHTWNAEDGCSSDYYRGSCWYQNLLTVSPEDLTKQIYLEIGAAGNVGKIYVNGCLAEESRCGYAMFRANLTPYLKAGGNLISIMVDNTYDNEVLPLLADFTFYGGLYREVKLLMMEDLHFDVMDNGRDGVYFTQKKIGDRVFEWAVQGQVINELSPTTGNVRLLLRDHDGNVVSDSTSELEFEGVTPFELRGEIVDPILWHGVERPYLYTATITISAAGRIRDSRQIEIGFRTIEITTEQGLLLNGSPLKLNGVCRHQDFAGVGNAVTKSHMEQDIALIREVGANSIRLAHYQHDDYFYSLCDRHGLLVWAEIPFISVPSSKDPENQNAVEQLEKLVKQAFNHTSIYCWGVQNEITIAVETEYTHKTINKFVDLVNEWDPGRYTAQANINGVEDNSIINSYTDVVGYNLYYGWYYGDVQDLQKRFDSFHAANPDIPLILSEYGVDTNPKFHSYVPKVKDYTEEYQLMFHHNAIKAIHERPFVIGGYVWNMFDFGSANRKEGGETGRNLKGLVTFDRLTKKDAFYLYKAYWSKEPFVHLAGRRFVNRHQAQNDIMVLTNLQDVRVYVNNAFIARIQSDEAVKIVKNVLLSEGDNLVRVEGVDGRGSVCMDEMVLHRVYEPDESYIHVVEDQSKNVVNWFEKFDLSETEAVPLKDGYYSTFDTIEDLYSNEAAKAVFLKYFGHVTGNPFFEVTMNVMSIEKMAQLEFYKIVPELLIAMNKELNVIQKVEAETSDVQQ</sequence>
<dbReference type="InterPro" id="IPR008979">
    <property type="entry name" value="Galactose-bd-like_sf"/>
</dbReference>
<dbReference type="GO" id="GO:0004553">
    <property type="term" value="F:hydrolase activity, hydrolyzing O-glycosyl compounds"/>
    <property type="evidence" value="ECO:0007669"/>
    <property type="project" value="InterPro"/>
</dbReference>
<reference evidence="8" key="1">
    <citation type="submission" date="2011-06" db="EMBL/GenBank/DDBJ databases">
        <title>Complete genome sequence of Paenibacillus mucilaginosus KNP414.</title>
        <authorList>
            <person name="Wang J."/>
            <person name="Hu S."/>
            <person name="Hu X."/>
            <person name="Zhang B."/>
            <person name="Dong D."/>
            <person name="Zhang S."/>
            <person name="Zhao K."/>
            <person name="Wu D."/>
        </authorList>
    </citation>
    <scope>NUCLEOTIDE SEQUENCE [LARGE SCALE GENOMIC DNA]</scope>
    <source>
        <strain evidence="8">KNP414</strain>
    </source>
</reference>
<name>F8FQ60_PAEMK</name>
<dbReference type="InterPro" id="IPR006101">
    <property type="entry name" value="Glyco_hydro_2"/>
</dbReference>
<dbReference type="PANTHER" id="PTHR42732:SF1">
    <property type="entry name" value="BETA-MANNOSIDASE"/>
    <property type="match status" value="1"/>
</dbReference>
<dbReference type="InterPro" id="IPR017853">
    <property type="entry name" value="GH"/>
</dbReference>
<dbReference type="EMBL" id="CP002869">
    <property type="protein sequence ID" value="AEI40280.1"/>
    <property type="molecule type" value="Genomic_DNA"/>
</dbReference>
<evidence type="ECO:0000256" key="1">
    <source>
        <dbReference type="ARBA" id="ARBA00007401"/>
    </source>
</evidence>